<reference evidence="1" key="1">
    <citation type="submission" date="2021-01" db="EMBL/GenBank/DDBJ databases">
        <title>Ramlibacter sp. strain AW1 16S ribosomal RNA gene Genome sequencing and assembly.</title>
        <authorList>
            <person name="Kang M."/>
        </authorList>
    </citation>
    <scope>NUCLEOTIDE SEQUENCE</scope>
    <source>
        <strain evidence="1">AW1</strain>
    </source>
</reference>
<dbReference type="AlphaFoldDB" id="A0A937D818"/>
<gene>
    <name evidence="1" type="ORF">JI739_19670</name>
</gene>
<evidence type="ECO:0000313" key="2">
    <source>
        <dbReference type="Proteomes" id="UP000613011"/>
    </source>
</evidence>
<protein>
    <submittedName>
        <fullName evidence="1">Uncharacterized protein</fullName>
    </submittedName>
</protein>
<name>A0A937D818_9BURK</name>
<proteinExistence type="predicted"/>
<accession>A0A937D818</accession>
<sequence>MAYPIDESFVAGIPTGFAQAAGGGSISSITHNASAEAVDLTFNTTQSYWEMLQAEMSTDFWFEYEVELISKSTDAWHFGFWLKTGSGYEGYRYAVNKRDGWHFWQRSTWSGGGSEYNSIHGKEFPADWVGVGVRKRLRIDVKRHAAFADPVRLAHVRISADDVSVMEEWRWDGASFRPGIFGYGCVLRIHGVKGGLGSDLPTVNIGIHDSDPLMLLHPGIERTGFATVRGLERKLGDDPESTLKQGGRITGTVKEKASPVNAPVVRKVVLIDQASQRVLRTAWSDGAGNYVFDQVNPERLYTVVSYDHTGAYRAVIADSLKPTPYP</sequence>
<evidence type="ECO:0000313" key="1">
    <source>
        <dbReference type="EMBL" id="MBL0422573.1"/>
    </source>
</evidence>
<dbReference type="RefSeq" id="WP_201685634.1">
    <property type="nucleotide sequence ID" value="NZ_JAEQNA010000008.1"/>
</dbReference>
<dbReference type="EMBL" id="JAEQNA010000008">
    <property type="protein sequence ID" value="MBL0422573.1"/>
    <property type="molecule type" value="Genomic_DNA"/>
</dbReference>
<keyword evidence="2" id="KW-1185">Reference proteome</keyword>
<dbReference type="Proteomes" id="UP000613011">
    <property type="component" value="Unassembled WGS sequence"/>
</dbReference>
<organism evidence="1 2">
    <name type="scientific">Ramlibacter aurantiacus</name>
    <dbReference type="NCBI Taxonomy" id="2801330"/>
    <lineage>
        <taxon>Bacteria</taxon>
        <taxon>Pseudomonadati</taxon>
        <taxon>Pseudomonadota</taxon>
        <taxon>Betaproteobacteria</taxon>
        <taxon>Burkholderiales</taxon>
        <taxon>Comamonadaceae</taxon>
        <taxon>Ramlibacter</taxon>
    </lineage>
</organism>
<comment type="caution">
    <text evidence="1">The sequence shown here is derived from an EMBL/GenBank/DDBJ whole genome shotgun (WGS) entry which is preliminary data.</text>
</comment>